<feature type="domain" description="DNA2/NAM7 helicase helicase" evidence="1">
    <location>
        <begin position="202"/>
        <end position="265"/>
    </location>
</feature>
<dbReference type="SUPFAM" id="SSF52540">
    <property type="entry name" value="P-loop containing nucleoside triphosphate hydrolases"/>
    <property type="match status" value="1"/>
</dbReference>
<dbReference type="Pfam" id="PF13195">
    <property type="entry name" value="DUF4011"/>
    <property type="match status" value="1"/>
</dbReference>
<reference evidence="2 3" key="1">
    <citation type="submission" date="2024-09" db="EMBL/GenBank/DDBJ databases">
        <authorList>
            <person name="Sun Q."/>
            <person name="Mori K."/>
        </authorList>
    </citation>
    <scope>NUCLEOTIDE SEQUENCE [LARGE SCALE GENOMIC DNA]</scope>
    <source>
        <strain evidence="2 3">TBRC 5777</strain>
    </source>
</reference>
<dbReference type="Pfam" id="PF13086">
    <property type="entry name" value="AAA_11"/>
    <property type="match status" value="1"/>
</dbReference>
<accession>A0ABV6JN03</accession>
<protein>
    <submittedName>
        <fullName evidence="2">DUF4011 domain-containing protein</fullName>
    </submittedName>
</protein>
<keyword evidence="3" id="KW-1185">Reference proteome</keyword>
<dbReference type="RefSeq" id="WP_377043195.1">
    <property type="nucleotide sequence ID" value="NZ_JBHLUN010000002.1"/>
</dbReference>
<comment type="caution">
    <text evidence="2">The sequence shown here is derived from an EMBL/GenBank/DDBJ whole genome shotgun (WGS) entry which is preliminary data.</text>
</comment>
<dbReference type="InterPro" id="IPR027417">
    <property type="entry name" value="P-loop_NTPase"/>
</dbReference>
<dbReference type="InterPro" id="IPR025103">
    <property type="entry name" value="DUF4011"/>
</dbReference>
<organism evidence="2 3">
    <name type="scientific">Roseomonas elaeocarpi</name>
    <dbReference type="NCBI Taxonomy" id="907779"/>
    <lineage>
        <taxon>Bacteria</taxon>
        <taxon>Pseudomonadati</taxon>
        <taxon>Pseudomonadota</taxon>
        <taxon>Alphaproteobacteria</taxon>
        <taxon>Acetobacterales</taxon>
        <taxon>Roseomonadaceae</taxon>
        <taxon>Roseomonas</taxon>
    </lineage>
</organism>
<dbReference type="Gene3D" id="3.40.50.300">
    <property type="entry name" value="P-loop containing nucleotide triphosphate hydrolases"/>
    <property type="match status" value="1"/>
</dbReference>
<sequence>MQDTLTEIFRAAHANQQEGGANTLYLTVGSLLWRAEGREAPYRAPIILVPVVLERPSVRFGFSLRAHDDETRLNSTLLEMLEQEFDIRFPSLEAERLPEDEAGLDVRGILDTVRAKLRDIPGWEVTEEVALTNLSFTKYLMWKDLADRAASLRESEVARRLMDGPASRDERDPGLPVEAAAEAPAPDIEADTAGLVCPLEADSSQLRAVAAAGAGRSFVLIGPPGTGKSQTIANIIADTLARGRTVLFVAERRAALEVVQRRLRQVGLGDFCLDRLSARTSKASVLEQMNRAQ</sequence>
<dbReference type="InterPro" id="IPR041677">
    <property type="entry name" value="DNA2/NAM7_AAA_11"/>
</dbReference>
<gene>
    <name evidence="2" type="ORF">ACFFGY_02450</name>
</gene>
<proteinExistence type="predicted"/>
<evidence type="ECO:0000259" key="1">
    <source>
        <dbReference type="Pfam" id="PF13086"/>
    </source>
</evidence>
<evidence type="ECO:0000313" key="3">
    <source>
        <dbReference type="Proteomes" id="UP001589865"/>
    </source>
</evidence>
<dbReference type="EMBL" id="JBHLUN010000002">
    <property type="protein sequence ID" value="MFC0407092.1"/>
    <property type="molecule type" value="Genomic_DNA"/>
</dbReference>
<name>A0ABV6JN03_9PROT</name>
<dbReference type="Proteomes" id="UP001589865">
    <property type="component" value="Unassembled WGS sequence"/>
</dbReference>
<evidence type="ECO:0000313" key="2">
    <source>
        <dbReference type="EMBL" id="MFC0407092.1"/>
    </source>
</evidence>